<evidence type="ECO:0000313" key="2">
    <source>
        <dbReference type="Proteomes" id="UP000692954"/>
    </source>
</evidence>
<dbReference type="EMBL" id="CAJJDN010000127">
    <property type="protein sequence ID" value="CAD8120700.1"/>
    <property type="molecule type" value="Genomic_DNA"/>
</dbReference>
<protein>
    <submittedName>
        <fullName evidence="1">Uncharacterized protein</fullName>
    </submittedName>
</protein>
<dbReference type="AlphaFoldDB" id="A0A8S1R295"/>
<accession>A0A8S1R295</accession>
<evidence type="ECO:0000313" key="1">
    <source>
        <dbReference type="EMBL" id="CAD8120700.1"/>
    </source>
</evidence>
<reference evidence="1" key="1">
    <citation type="submission" date="2021-01" db="EMBL/GenBank/DDBJ databases">
        <authorList>
            <consortium name="Genoscope - CEA"/>
            <person name="William W."/>
        </authorList>
    </citation>
    <scope>NUCLEOTIDE SEQUENCE</scope>
</reference>
<sequence length="58" mass="6668">MISLVGIWDQQKKFSTDLINKQVIVKKKLYCANYLNIQNAIYSLLSSNLSIVNFLNDC</sequence>
<gene>
    <name evidence="1" type="ORF">PSON_ATCC_30995.1.T1270159</name>
</gene>
<organism evidence="1 2">
    <name type="scientific">Paramecium sonneborni</name>
    <dbReference type="NCBI Taxonomy" id="65129"/>
    <lineage>
        <taxon>Eukaryota</taxon>
        <taxon>Sar</taxon>
        <taxon>Alveolata</taxon>
        <taxon>Ciliophora</taxon>
        <taxon>Intramacronucleata</taxon>
        <taxon>Oligohymenophorea</taxon>
        <taxon>Peniculida</taxon>
        <taxon>Parameciidae</taxon>
        <taxon>Paramecium</taxon>
    </lineage>
</organism>
<keyword evidence="2" id="KW-1185">Reference proteome</keyword>
<comment type="caution">
    <text evidence="1">The sequence shown here is derived from an EMBL/GenBank/DDBJ whole genome shotgun (WGS) entry which is preliminary data.</text>
</comment>
<dbReference type="Proteomes" id="UP000692954">
    <property type="component" value="Unassembled WGS sequence"/>
</dbReference>
<name>A0A8S1R295_9CILI</name>
<proteinExistence type="predicted"/>